<name>A0ABR3ZZJ3_9LECA</name>
<dbReference type="Proteomes" id="UP001590950">
    <property type="component" value="Unassembled WGS sequence"/>
</dbReference>
<feature type="region of interest" description="Disordered" evidence="1">
    <location>
        <begin position="43"/>
        <end position="62"/>
    </location>
</feature>
<dbReference type="EMBL" id="JBEFKJ010000079">
    <property type="protein sequence ID" value="KAL2036488.1"/>
    <property type="molecule type" value="Genomic_DNA"/>
</dbReference>
<evidence type="ECO:0000256" key="1">
    <source>
        <dbReference type="SAM" id="MobiDB-lite"/>
    </source>
</evidence>
<sequence length="78" mass="8319">MDSRVVVEGSIDARKTAYHVQNPSQSRALQALSAPPLRPLHSVPYIGDGTSRDGAWSENNTMGGRVVVEGSVDARKTA</sequence>
<organism evidence="2 3">
    <name type="scientific">Stereocaulon virgatum</name>
    <dbReference type="NCBI Taxonomy" id="373712"/>
    <lineage>
        <taxon>Eukaryota</taxon>
        <taxon>Fungi</taxon>
        <taxon>Dikarya</taxon>
        <taxon>Ascomycota</taxon>
        <taxon>Pezizomycotina</taxon>
        <taxon>Lecanoromycetes</taxon>
        <taxon>OSLEUM clade</taxon>
        <taxon>Lecanoromycetidae</taxon>
        <taxon>Lecanorales</taxon>
        <taxon>Lecanorineae</taxon>
        <taxon>Stereocaulaceae</taxon>
        <taxon>Stereocaulon</taxon>
    </lineage>
</organism>
<reference evidence="2 3" key="1">
    <citation type="submission" date="2024-09" db="EMBL/GenBank/DDBJ databases">
        <title>Rethinking Asexuality: The Enigmatic Case of Functional Sexual Genes in Lepraria (Stereocaulaceae).</title>
        <authorList>
            <person name="Doellman M."/>
            <person name="Sun Y."/>
            <person name="Barcenas-Pena A."/>
            <person name="Lumbsch H.T."/>
            <person name="Grewe F."/>
        </authorList>
    </citation>
    <scope>NUCLEOTIDE SEQUENCE [LARGE SCALE GENOMIC DNA]</scope>
    <source>
        <strain evidence="2 3">Mercado 3170</strain>
    </source>
</reference>
<keyword evidence="3" id="KW-1185">Reference proteome</keyword>
<comment type="caution">
    <text evidence="2">The sequence shown here is derived from an EMBL/GenBank/DDBJ whole genome shotgun (WGS) entry which is preliminary data.</text>
</comment>
<accession>A0ABR3ZZJ3</accession>
<evidence type="ECO:0000313" key="3">
    <source>
        <dbReference type="Proteomes" id="UP001590950"/>
    </source>
</evidence>
<gene>
    <name evidence="2" type="ORF">N7G274_010794</name>
</gene>
<proteinExistence type="predicted"/>
<evidence type="ECO:0000313" key="2">
    <source>
        <dbReference type="EMBL" id="KAL2036488.1"/>
    </source>
</evidence>
<feature type="non-terminal residue" evidence="2">
    <location>
        <position position="78"/>
    </location>
</feature>
<protein>
    <submittedName>
        <fullName evidence="2">Uncharacterized protein</fullName>
    </submittedName>
</protein>